<dbReference type="GO" id="GO:0052621">
    <property type="term" value="F:diguanylate cyclase activity"/>
    <property type="evidence" value="ECO:0007669"/>
    <property type="project" value="TreeGrafter"/>
</dbReference>
<sequence>MKIMIIDADPKGSLSLKSILSQAGYDAAIANNLDELLERPSCEQGTADFCEKRADLLLLDLPGLDLETRHKALSYYNKAKNHEKIRSVPAIMMIEINDMDDIDELFHHQSVDYITKPVRKADLLGRIRSVLSMKKEMDHRQAREKKLLEVTRQLEEAVQNLEQISSYDALTGVANRRYFDKYLNLTWERCGEEGLPLSLLMLDLDNFKDFNDTYGHQSGDRCLQAVALTLQKYFVLPGSLVCRYGGEEFAVIMPDLEGNKALSYAEEGRKKIEELSIPHRKSSVSAYVTVSIGVATTIPGNGEIDSYLKLVDASDKALYMAKGQGRNQVMTYEEMKCYQKVSQK</sequence>
<accession>A0A5Q2N079</accession>
<organism evidence="6 7">
    <name type="scientific">Heliorestis convoluta</name>
    <dbReference type="NCBI Taxonomy" id="356322"/>
    <lineage>
        <taxon>Bacteria</taxon>
        <taxon>Bacillati</taxon>
        <taxon>Bacillota</taxon>
        <taxon>Clostridia</taxon>
        <taxon>Eubacteriales</taxon>
        <taxon>Heliobacteriaceae</taxon>
        <taxon>Heliorestis</taxon>
    </lineage>
</organism>
<comment type="function">
    <text evidence="2">May play the central regulatory role in sporulation. It may be an element of the effector pathway responsible for the activation of sporulation genes in response to nutritional stress. Spo0A may act in concert with spo0H (a sigma factor) to control the expression of some genes that are critical to the sporulation process.</text>
</comment>
<dbReference type="NCBIfam" id="TIGR00254">
    <property type="entry name" value="GGDEF"/>
    <property type="match status" value="1"/>
</dbReference>
<dbReference type="InterPro" id="IPR029787">
    <property type="entry name" value="Nucleotide_cyclase"/>
</dbReference>
<feature type="modified residue" description="4-aspartylphosphate" evidence="3">
    <location>
        <position position="60"/>
    </location>
</feature>
<evidence type="ECO:0000256" key="2">
    <source>
        <dbReference type="ARBA" id="ARBA00024867"/>
    </source>
</evidence>
<dbReference type="FunFam" id="3.30.70.270:FF:000001">
    <property type="entry name" value="Diguanylate cyclase domain protein"/>
    <property type="match status" value="1"/>
</dbReference>
<dbReference type="SMART" id="SM00267">
    <property type="entry name" value="GGDEF"/>
    <property type="match status" value="1"/>
</dbReference>
<dbReference type="PROSITE" id="PS50110">
    <property type="entry name" value="RESPONSE_REGULATORY"/>
    <property type="match status" value="1"/>
</dbReference>
<dbReference type="SUPFAM" id="SSF52172">
    <property type="entry name" value="CheY-like"/>
    <property type="match status" value="1"/>
</dbReference>
<dbReference type="KEGG" id="hcv:FTV88_2320"/>
<dbReference type="InterPro" id="IPR011006">
    <property type="entry name" value="CheY-like_superfamily"/>
</dbReference>
<keyword evidence="3" id="KW-0597">Phosphoprotein</keyword>
<protein>
    <recommendedName>
        <fullName evidence="1">Stage 0 sporulation protein A homolog</fullName>
    </recommendedName>
</protein>
<dbReference type="EMBL" id="CP045875">
    <property type="protein sequence ID" value="QGG48418.1"/>
    <property type="molecule type" value="Genomic_DNA"/>
</dbReference>
<dbReference type="GO" id="GO:1902201">
    <property type="term" value="P:negative regulation of bacterial-type flagellum-dependent cell motility"/>
    <property type="evidence" value="ECO:0007669"/>
    <property type="project" value="TreeGrafter"/>
</dbReference>
<dbReference type="CDD" id="cd01949">
    <property type="entry name" value="GGDEF"/>
    <property type="match status" value="1"/>
</dbReference>
<gene>
    <name evidence="6" type="ORF">FTV88_2320</name>
</gene>
<dbReference type="PROSITE" id="PS50887">
    <property type="entry name" value="GGDEF"/>
    <property type="match status" value="1"/>
</dbReference>
<feature type="domain" description="Response regulatory" evidence="4">
    <location>
        <begin position="2"/>
        <end position="131"/>
    </location>
</feature>
<dbReference type="InterPro" id="IPR000160">
    <property type="entry name" value="GGDEF_dom"/>
</dbReference>
<dbReference type="Pfam" id="PF00990">
    <property type="entry name" value="GGDEF"/>
    <property type="match status" value="1"/>
</dbReference>
<dbReference type="Gene3D" id="3.30.70.270">
    <property type="match status" value="1"/>
</dbReference>
<evidence type="ECO:0000259" key="5">
    <source>
        <dbReference type="PROSITE" id="PS50887"/>
    </source>
</evidence>
<dbReference type="PANTHER" id="PTHR45138">
    <property type="entry name" value="REGULATORY COMPONENTS OF SENSORY TRANSDUCTION SYSTEM"/>
    <property type="match status" value="1"/>
</dbReference>
<dbReference type="InterPro" id="IPR050469">
    <property type="entry name" value="Diguanylate_Cyclase"/>
</dbReference>
<dbReference type="GO" id="GO:0005886">
    <property type="term" value="C:plasma membrane"/>
    <property type="evidence" value="ECO:0007669"/>
    <property type="project" value="TreeGrafter"/>
</dbReference>
<proteinExistence type="predicted"/>
<dbReference type="AlphaFoldDB" id="A0A5Q2N079"/>
<dbReference type="GO" id="GO:0043709">
    <property type="term" value="P:cell adhesion involved in single-species biofilm formation"/>
    <property type="evidence" value="ECO:0007669"/>
    <property type="project" value="TreeGrafter"/>
</dbReference>
<evidence type="ECO:0000256" key="1">
    <source>
        <dbReference type="ARBA" id="ARBA00018672"/>
    </source>
</evidence>
<keyword evidence="7" id="KW-1185">Reference proteome</keyword>
<dbReference type="InterPro" id="IPR001789">
    <property type="entry name" value="Sig_transdc_resp-reg_receiver"/>
</dbReference>
<dbReference type="Proteomes" id="UP000366051">
    <property type="component" value="Chromosome"/>
</dbReference>
<dbReference type="RefSeq" id="WP_153725599.1">
    <property type="nucleotide sequence ID" value="NZ_CP045875.1"/>
</dbReference>
<dbReference type="OrthoDB" id="9807794at2"/>
<dbReference type="InterPro" id="IPR043128">
    <property type="entry name" value="Rev_trsase/Diguanyl_cyclase"/>
</dbReference>
<feature type="domain" description="GGDEF" evidence="5">
    <location>
        <begin position="195"/>
        <end position="334"/>
    </location>
</feature>
<dbReference type="SUPFAM" id="SSF55073">
    <property type="entry name" value="Nucleotide cyclase"/>
    <property type="match status" value="1"/>
</dbReference>
<dbReference type="PANTHER" id="PTHR45138:SF9">
    <property type="entry name" value="DIGUANYLATE CYCLASE DGCM-RELATED"/>
    <property type="match status" value="1"/>
</dbReference>
<dbReference type="GO" id="GO:0000160">
    <property type="term" value="P:phosphorelay signal transduction system"/>
    <property type="evidence" value="ECO:0007669"/>
    <property type="project" value="InterPro"/>
</dbReference>
<evidence type="ECO:0000256" key="3">
    <source>
        <dbReference type="PROSITE-ProRule" id="PRU00169"/>
    </source>
</evidence>
<name>A0A5Q2N079_9FIRM</name>
<evidence type="ECO:0000313" key="7">
    <source>
        <dbReference type="Proteomes" id="UP000366051"/>
    </source>
</evidence>
<evidence type="ECO:0000313" key="6">
    <source>
        <dbReference type="EMBL" id="QGG48418.1"/>
    </source>
</evidence>
<evidence type="ECO:0000259" key="4">
    <source>
        <dbReference type="PROSITE" id="PS50110"/>
    </source>
</evidence>
<reference evidence="7" key="1">
    <citation type="submission" date="2019-11" db="EMBL/GenBank/DDBJ databases">
        <title>Genome sequence of Heliorestis convoluta strain HH, an alkaliphilic and minimalistic phototrophic bacterium from a soda lake in Egypt.</title>
        <authorList>
            <person name="Dewey E.D."/>
            <person name="Stokes L.M."/>
            <person name="Burchell B.M."/>
            <person name="Shaffer K.N."/>
            <person name="Huntington A.M."/>
            <person name="Baker J.M."/>
            <person name="Nadendla S."/>
            <person name="Giglio M.G."/>
            <person name="Touchman J.W."/>
            <person name="Blankenship R.E."/>
            <person name="Madigan M.T."/>
            <person name="Sattley W.M."/>
        </authorList>
    </citation>
    <scope>NUCLEOTIDE SEQUENCE [LARGE SCALE GENOMIC DNA]</scope>
    <source>
        <strain evidence="7">HH</strain>
    </source>
</reference>
<dbReference type="Gene3D" id="3.40.50.2300">
    <property type="match status" value="1"/>
</dbReference>